<keyword evidence="3" id="KW-1185">Reference proteome</keyword>
<accession>A0A5C4VKX7</accession>
<gene>
    <name evidence="2" type="ORF">FHP29_19910</name>
</gene>
<feature type="transmembrane region" description="Helical" evidence="1">
    <location>
        <begin position="269"/>
        <end position="288"/>
    </location>
</feature>
<dbReference type="AlphaFoldDB" id="A0A5C4VKX7"/>
<feature type="transmembrane region" description="Helical" evidence="1">
    <location>
        <begin position="127"/>
        <end position="157"/>
    </location>
</feature>
<keyword evidence="1" id="KW-0812">Transmembrane</keyword>
<dbReference type="OrthoDB" id="3376858at2"/>
<feature type="transmembrane region" description="Helical" evidence="1">
    <location>
        <begin position="28"/>
        <end position="50"/>
    </location>
</feature>
<feature type="transmembrane region" description="Helical" evidence="1">
    <location>
        <begin position="202"/>
        <end position="219"/>
    </location>
</feature>
<evidence type="ECO:0000313" key="3">
    <source>
        <dbReference type="Proteomes" id="UP000313231"/>
    </source>
</evidence>
<comment type="caution">
    <text evidence="2">The sequence shown here is derived from an EMBL/GenBank/DDBJ whole genome shotgun (WGS) entry which is preliminary data.</text>
</comment>
<name>A0A5C4VKX7_9ACTN</name>
<evidence type="ECO:0000256" key="1">
    <source>
        <dbReference type="SAM" id="Phobius"/>
    </source>
</evidence>
<keyword evidence="1" id="KW-0472">Membrane</keyword>
<feature type="transmembrane region" description="Helical" evidence="1">
    <location>
        <begin position="84"/>
        <end position="106"/>
    </location>
</feature>
<dbReference type="RefSeq" id="WP_139624596.1">
    <property type="nucleotide sequence ID" value="NZ_VDMP01000027.1"/>
</dbReference>
<dbReference type="Proteomes" id="UP000313231">
    <property type="component" value="Unassembled WGS sequence"/>
</dbReference>
<dbReference type="EMBL" id="VDMP01000027">
    <property type="protein sequence ID" value="TNM36411.1"/>
    <property type="molecule type" value="Genomic_DNA"/>
</dbReference>
<evidence type="ECO:0000313" key="2">
    <source>
        <dbReference type="EMBL" id="TNM36411.1"/>
    </source>
</evidence>
<protein>
    <submittedName>
        <fullName evidence="2">ABC transporter permease</fullName>
    </submittedName>
</protein>
<feature type="transmembrane region" description="Helical" evidence="1">
    <location>
        <begin position="177"/>
        <end position="195"/>
    </location>
</feature>
<proteinExistence type="predicted"/>
<dbReference type="PANTHER" id="PTHR37305:SF1">
    <property type="entry name" value="MEMBRANE PROTEIN"/>
    <property type="match status" value="1"/>
</dbReference>
<organism evidence="2 3">
    <name type="scientific">Nocardioides albidus</name>
    <dbReference type="NCBI Taxonomy" id="1517589"/>
    <lineage>
        <taxon>Bacteria</taxon>
        <taxon>Bacillati</taxon>
        <taxon>Actinomycetota</taxon>
        <taxon>Actinomycetes</taxon>
        <taxon>Propionibacteriales</taxon>
        <taxon>Nocardioidaceae</taxon>
        <taxon>Nocardioides</taxon>
    </lineage>
</organism>
<reference evidence="2 3" key="1">
    <citation type="journal article" date="2016" name="Int. J. Syst. Evol. Microbiol.">
        <title>Nocardioides albidus sp. nov., an actinobacterium isolated from garden soil.</title>
        <authorList>
            <person name="Singh H."/>
            <person name="Du J."/>
            <person name="Trinh H."/>
            <person name="Won K."/>
            <person name="Yang J.E."/>
            <person name="Yin C."/>
            <person name="Kook M."/>
            <person name="Yi T.H."/>
        </authorList>
    </citation>
    <scope>NUCLEOTIDE SEQUENCE [LARGE SCALE GENOMIC DNA]</scope>
    <source>
        <strain evidence="2 3">CCTCC AB 2015297</strain>
    </source>
</reference>
<sequence>MSTIVSTARSTTRGTTRSTRAELMRLRAWPAVWITLGAWLLLSLLFGYLFTYLSYTSGDPGFSDEGTTQAQQLARMMPDAVPHVFLQGMPMFGGALMMVLGALVAGNGYGWGTWKTLFSQGVRRTPALVGSVASLTLIVVGTLVVTFALDLAVSLLITASESQDVVMPSAGSVGEAFGAGFLVLQMWALLGFLLGTLARGPALSVGLGLVWALVVENLLRGVGQLLGWVENLTEVLPGTAAGSLVGSIVGVGGTDGTPGVVDTIPGDRAALTVAVYVVLAVLASIALVRRRDVT</sequence>
<keyword evidence="1" id="KW-1133">Transmembrane helix</keyword>
<dbReference type="PANTHER" id="PTHR37305">
    <property type="entry name" value="INTEGRAL MEMBRANE PROTEIN-RELATED"/>
    <property type="match status" value="1"/>
</dbReference>